<proteinExistence type="inferred from homology"/>
<keyword evidence="4" id="KW-0732">Signal</keyword>
<evidence type="ECO:0000313" key="7">
    <source>
        <dbReference type="EMBL" id="ESW17388.1"/>
    </source>
</evidence>
<comment type="similarity">
    <text evidence="3">Belongs to the expansin family.</text>
</comment>
<feature type="domain" description="Expansin-like EG45" evidence="5">
    <location>
        <begin position="63"/>
        <end position="169"/>
    </location>
</feature>
<evidence type="ECO:0000259" key="6">
    <source>
        <dbReference type="PROSITE" id="PS50843"/>
    </source>
</evidence>
<reference evidence="8" key="1">
    <citation type="journal article" date="2014" name="Nat. Genet.">
        <title>A reference genome for common bean and genome-wide analysis of dual domestications.</title>
        <authorList>
            <person name="Schmutz J."/>
            <person name="McClean P.E."/>
            <person name="Mamidi S."/>
            <person name="Wu G.A."/>
            <person name="Cannon S.B."/>
            <person name="Grimwood J."/>
            <person name="Jenkins J."/>
            <person name="Shu S."/>
            <person name="Song Q."/>
            <person name="Chavarro C."/>
            <person name="Torres-Torres M."/>
            <person name="Geffroy V."/>
            <person name="Moghaddam S.M."/>
            <person name="Gao D."/>
            <person name="Abernathy B."/>
            <person name="Barry K."/>
            <person name="Blair M."/>
            <person name="Brick M.A."/>
            <person name="Chovatia M."/>
            <person name="Gepts P."/>
            <person name="Goodstein D.M."/>
            <person name="Gonzales M."/>
            <person name="Hellsten U."/>
            <person name="Hyten D.L."/>
            <person name="Jia G."/>
            <person name="Kelly J.D."/>
            <person name="Kudrna D."/>
            <person name="Lee R."/>
            <person name="Richard M.M."/>
            <person name="Miklas P.N."/>
            <person name="Osorno J.M."/>
            <person name="Rodrigues J."/>
            <person name="Thareau V."/>
            <person name="Urrea C.A."/>
            <person name="Wang M."/>
            <person name="Yu Y."/>
            <person name="Zhang M."/>
            <person name="Wing R.A."/>
            <person name="Cregan P.B."/>
            <person name="Rokhsar D.S."/>
            <person name="Jackson S.A."/>
        </authorList>
    </citation>
    <scope>NUCLEOTIDE SEQUENCE [LARGE SCALE GENOMIC DNA]</scope>
    <source>
        <strain evidence="8">cv. G19833</strain>
    </source>
</reference>
<evidence type="ECO:0000256" key="2">
    <source>
        <dbReference type="ARBA" id="ARBA00022525"/>
    </source>
</evidence>
<dbReference type="OrthoDB" id="406505at2759"/>
<dbReference type="Gene3D" id="2.60.40.760">
    <property type="entry name" value="Expansin, cellulose-binding-like domain"/>
    <property type="match status" value="1"/>
</dbReference>
<dbReference type="Pfam" id="PF03330">
    <property type="entry name" value="DPBB_1"/>
    <property type="match status" value="1"/>
</dbReference>
<evidence type="ECO:0000259" key="5">
    <source>
        <dbReference type="PROSITE" id="PS50842"/>
    </source>
</evidence>
<dbReference type="PRINTS" id="PR01225">
    <property type="entry name" value="EXPANSNFAMLY"/>
</dbReference>
<evidence type="ECO:0000256" key="3">
    <source>
        <dbReference type="RuleBase" id="RU003460"/>
    </source>
</evidence>
<evidence type="ECO:0000256" key="1">
    <source>
        <dbReference type="ARBA" id="ARBA00004613"/>
    </source>
</evidence>
<dbReference type="EMBL" id="CM002294">
    <property type="protein sequence ID" value="ESW17388.1"/>
    <property type="molecule type" value="Genomic_DNA"/>
</dbReference>
<dbReference type="Gramene" id="ESW17388">
    <property type="protein sequence ID" value="ESW17388"/>
    <property type="gene ID" value="PHAVU_007G235300g"/>
</dbReference>
<dbReference type="PANTHER" id="PTHR31692">
    <property type="entry name" value="EXPANSIN-B3"/>
    <property type="match status" value="1"/>
</dbReference>
<organism evidence="7 8">
    <name type="scientific">Phaseolus vulgaris</name>
    <name type="common">Kidney bean</name>
    <name type="synonym">French bean</name>
    <dbReference type="NCBI Taxonomy" id="3885"/>
    <lineage>
        <taxon>Eukaryota</taxon>
        <taxon>Viridiplantae</taxon>
        <taxon>Streptophyta</taxon>
        <taxon>Embryophyta</taxon>
        <taxon>Tracheophyta</taxon>
        <taxon>Spermatophyta</taxon>
        <taxon>Magnoliopsida</taxon>
        <taxon>eudicotyledons</taxon>
        <taxon>Gunneridae</taxon>
        <taxon>Pentapetalae</taxon>
        <taxon>rosids</taxon>
        <taxon>fabids</taxon>
        <taxon>Fabales</taxon>
        <taxon>Fabaceae</taxon>
        <taxon>Papilionoideae</taxon>
        <taxon>50 kb inversion clade</taxon>
        <taxon>NPAAA clade</taxon>
        <taxon>indigoferoid/millettioid clade</taxon>
        <taxon>Phaseoleae</taxon>
        <taxon>Phaseolus</taxon>
    </lineage>
</organism>
<dbReference type="InterPro" id="IPR007118">
    <property type="entry name" value="Expan_Lol_pI"/>
</dbReference>
<dbReference type="OMA" id="RVPCNWQ"/>
<dbReference type="Gene3D" id="2.40.40.10">
    <property type="entry name" value="RlpA-like domain"/>
    <property type="match status" value="1"/>
</dbReference>
<dbReference type="GO" id="GO:0009653">
    <property type="term" value="P:anatomical structure morphogenesis"/>
    <property type="evidence" value="ECO:0007669"/>
    <property type="project" value="UniProtKB-ARBA"/>
</dbReference>
<dbReference type="InterPro" id="IPR007112">
    <property type="entry name" value="Expansin/allergen_DPBB_dom"/>
</dbReference>
<dbReference type="PROSITE" id="PS50843">
    <property type="entry name" value="EXPANSIN_CBD"/>
    <property type="match status" value="1"/>
</dbReference>
<dbReference type="CDD" id="cd22275">
    <property type="entry name" value="DPBB_EXPB_N"/>
    <property type="match status" value="1"/>
</dbReference>
<dbReference type="InterPro" id="IPR005795">
    <property type="entry name" value="LolPI"/>
</dbReference>
<dbReference type="PRINTS" id="PR00829">
    <property type="entry name" value="LOLP1ALLERGN"/>
</dbReference>
<comment type="subcellular location">
    <subcellularLocation>
        <location evidence="1">Secreted</location>
    </subcellularLocation>
</comment>
<dbReference type="SMR" id="V7BK25"/>
<dbReference type="InterPro" id="IPR007117">
    <property type="entry name" value="Expansin_CBD"/>
</dbReference>
<sequence length="268" mass="28555">MSPTHKPAFSHSLNLLASLSILLVVPSSCFNPKKIANASIDSSNWSPGVATWYGPANGDGSEGGACGYGSTVGVPPFSSMIAAGSPPLFESGKGCGSCYQVKCRGNEACSGKPVRVVITDLCPECEAAHFDLSGAAFGAMAVPGQGNQLRNAGKIVIEYSKVECEYRGMSIAFRVDSGSNQEYFAVMVEYEEGDGELDKVELKEESAGSWIPMQKSWGAVWKFNKGSPLRAPLSIKLTNFRSRKTVVASNVIPHGWTPGHTYRSNVNF</sequence>
<dbReference type="Proteomes" id="UP000000226">
    <property type="component" value="Chromosome 7"/>
</dbReference>
<keyword evidence="8" id="KW-1185">Reference proteome</keyword>
<feature type="domain" description="Expansin-like CBD" evidence="6">
    <location>
        <begin position="182"/>
        <end position="264"/>
    </location>
</feature>
<evidence type="ECO:0000256" key="4">
    <source>
        <dbReference type="SAM" id="SignalP"/>
    </source>
</evidence>
<dbReference type="SMART" id="SM00837">
    <property type="entry name" value="DPBB_1"/>
    <property type="match status" value="1"/>
</dbReference>
<dbReference type="eggNOG" id="ENOG502S9SU">
    <property type="taxonomic scope" value="Eukaryota"/>
</dbReference>
<evidence type="ECO:0000313" key="8">
    <source>
        <dbReference type="Proteomes" id="UP000000226"/>
    </source>
</evidence>
<dbReference type="InterPro" id="IPR036908">
    <property type="entry name" value="RlpA-like_sf"/>
</dbReference>
<dbReference type="AlphaFoldDB" id="V7BK25"/>
<accession>V7BK25</accession>
<dbReference type="Pfam" id="PF01357">
    <property type="entry name" value="Expansin_C"/>
    <property type="match status" value="1"/>
</dbReference>
<protein>
    <submittedName>
        <fullName evidence="7">Uncharacterized protein</fullName>
    </submittedName>
</protein>
<dbReference type="GO" id="GO:0005576">
    <property type="term" value="C:extracellular region"/>
    <property type="evidence" value="ECO:0007669"/>
    <property type="project" value="UniProtKB-SubCell"/>
</dbReference>
<feature type="signal peptide" evidence="4">
    <location>
        <begin position="1"/>
        <end position="29"/>
    </location>
</feature>
<keyword evidence="2" id="KW-0964">Secreted</keyword>
<dbReference type="SUPFAM" id="SSF50685">
    <property type="entry name" value="Barwin-like endoglucanases"/>
    <property type="match status" value="1"/>
</dbReference>
<feature type="chain" id="PRO_5004755038" evidence="4">
    <location>
        <begin position="30"/>
        <end position="268"/>
    </location>
</feature>
<dbReference type="PANTHER" id="PTHR31692:SF129">
    <property type="entry name" value="EXPANSIN-LIKE PROTEIN B1"/>
    <property type="match status" value="1"/>
</dbReference>
<gene>
    <name evidence="7" type="ORF">PHAVU_007G235300g</name>
</gene>
<dbReference type="SUPFAM" id="SSF49590">
    <property type="entry name" value="PHL pollen allergen"/>
    <property type="match status" value="1"/>
</dbReference>
<dbReference type="InterPro" id="IPR036749">
    <property type="entry name" value="Expansin_CBD_sf"/>
</dbReference>
<name>V7BK25_PHAVU</name>
<dbReference type="InterPro" id="IPR009009">
    <property type="entry name" value="RlpA-like_DPBB"/>
</dbReference>
<dbReference type="PROSITE" id="PS50842">
    <property type="entry name" value="EXPANSIN_EG45"/>
    <property type="match status" value="1"/>
</dbReference>